<keyword evidence="8" id="KW-1185">Reference proteome</keyword>
<evidence type="ECO:0000313" key="8">
    <source>
        <dbReference type="Proteomes" id="UP001595997"/>
    </source>
</evidence>
<dbReference type="InterPro" id="IPR014503">
    <property type="entry name" value="Clavaminate_syn-like"/>
</dbReference>
<reference evidence="8" key="1">
    <citation type="journal article" date="2019" name="Int. J. Syst. Evol. Microbiol.">
        <title>The Global Catalogue of Microorganisms (GCM) 10K type strain sequencing project: providing services to taxonomists for standard genome sequencing and annotation.</title>
        <authorList>
            <consortium name="The Broad Institute Genomics Platform"/>
            <consortium name="The Broad Institute Genome Sequencing Center for Infectious Disease"/>
            <person name="Wu L."/>
            <person name="Ma J."/>
        </authorList>
    </citation>
    <scope>NUCLEOTIDE SEQUENCE [LARGE SCALE GENOMIC DNA]</scope>
    <source>
        <strain evidence="8">CGMCC 4.7357</strain>
    </source>
</reference>
<gene>
    <name evidence="7" type="primary">gntD</name>
    <name evidence="7" type="ORF">ACFPA8_11915</name>
</gene>
<evidence type="ECO:0000256" key="5">
    <source>
        <dbReference type="SAM" id="MobiDB-lite"/>
    </source>
</evidence>
<dbReference type="Pfam" id="PF02668">
    <property type="entry name" value="TauD"/>
    <property type="match status" value="1"/>
</dbReference>
<dbReference type="NCBIfam" id="NF041363">
    <property type="entry name" value="GntD_guanitoxin"/>
    <property type="match status" value="1"/>
</dbReference>
<dbReference type="PIRSF" id="PIRSF019543">
    <property type="entry name" value="Clavaminate_syn"/>
    <property type="match status" value="1"/>
</dbReference>
<keyword evidence="4" id="KW-0408">Iron</keyword>
<organism evidence="7 8">
    <name type="scientific">Streptomyces ovatisporus</name>
    <dbReference type="NCBI Taxonomy" id="1128682"/>
    <lineage>
        <taxon>Bacteria</taxon>
        <taxon>Bacillati</taxon>
        <taxon>Actinomycetota</taxon>
        <taxon>Actinomycetes</taxon>
        <taxon>Kitasatosporales</taxon>
        <taxon>Streptomycetaceae</taxon>
        <taxon>Streptomyces</taxon>
    </lineage>
</organism>
<evidence type="ECO:0000256" key="1">
    <source>
        <dbReference type="ARBA" id="ARBA00008425"/>
    </source>
</evidence>
<accession>A0ABV9A804</accession>
<protein>
    <submittedName>
        <fullName evidence="7">Guanitoxin biosynthesis L-enduracididine beta-hydroxylase GntD</fullName>
    </submittedName>
</protein>
<evidence type="ECO:0000256" key="4">
    <source>
        <dbReference type="ARBA" id="ARBA00023004"/>
    </source>
</evidence>
<keyword evidence="2" id="KW-0479">Metal-binding</keyword>
<dbReference type="InterPro" id="IPR053447">
    <property type="entry name" value="Alpha-KG_dependent_hydroxylase"/>
</dbReference>
<sequence>MYGALTTDTAVETFTLTPSEAARVRRFVAETAARHGSPGSAGFLQAVQPLGAQLPPRLTDRLHAMRRLESTPALVVRGYGQGPEPGPTPGDWRRTDPRATALEDFRLLLLASQLGDPFSWSSLQEGRLVTDILPVPGKETEQTGQSSDVDLEFHVEDAFHPHRCDYLALLCLRNPQAVATTLATADCAGLPDRIVDVLFEERFLIEPDLEHSRNLRASADGTPAPWGRPVSVLFGDRTAPYLRLDPPYMTAVPGDGAAAEALEALCRQLAGDLREVVLEQGDILLVDNYRAVHGRRPFVPRYDGTDRWLRRVFITRDLRRTRGLRSGAADHVVRQ</sequence>
<dbReference type="Gene3D" id="3.60.130.10">
    <property type="entry name" value="Clavaminate synthase-like"/>
    <property type="match status" value="1"/>
</dbReference>
<feature type="region of interest" description="Disordered" evidence="5">
    <location>
        <begin position="76"/>
        <end position="95"/>
    </location>
</feature>
<evidence type="ECO:0000313" key="7">
    <source>
        <dbReference type="EMBL" id="MFC4494840.1"/>
    </source>
</evidence>
<feature type="domain" description="TauD/TfdA-like" evidence="6">
    <location>
        <begin position="140"/>
        <end position="312"/>
    </location>
</feature>
<name>A0ABV9A804_9ACTN</name>
<dbReference type="RefSeq" id="WP_386446624.1">
    <property type="nucleotide sequence ID" value="NZ_JBHSFH010000006.1"/>
</dbReference>
<evidence type="ECO:0000256" key="3">
    <source>
        <dbReference type="ARBA" id="ARBA00023002"/>
    </source>
</evidence>
<dbReference type="Proteomes" id="UP001595997">
    <property type="component" value="Unassembled WGS sequence"/>
</dbReference>
<dbReference type="SUPFAM" id="SSF51197">
    <property type="entry name" value="Clavaminate synthase-like"/>
    <property type="match status" value="1"/>
</dbReference>
<comment type="caution">
    <text evidence="7">The sequence shown here is derived from an EMBL/GenBank/DDBJ whole genome shotgun (WGS) entry which is preliminary data.</text>
</comment>
<evidence type="ECO:0000256" key="2">
    <source>
        <dbReference type="ARBA" id="ARBA00022723"/>
    </source>
</evidence>
<dbReference type="InterPro" id="IPR042098">
    <property type="entry name" value="TauD-like_sf"/>
</dbReference>
<dbReference type="EMBL" id="JBHSFH010000006">
    <property type="protein sequence ID" value="MFC4494840.1"/>
    <property type="molecule type" value="Genomic_DNA"/>
</dbReference>
<evidence type="ECO:0000259" key="6">
    <source>
        <dbReference type="Pfam" id="PF02668"/>
    </source>
</evidence>
<keyword evidence="3" id="KW-0560">Oxidoreductase</keyword>
<dbReference type="InterPro" id="IPR003819">
    <property type="entry name" value="TauD/TfdA-like"/>
</dbReference>
<proteinExistence type="inferred from homology"/>
<comment type="similarity">
    <text evidence="1">Belongs to the clavaminate synthase family.</text>
</comment>